<dbReference type="EMBL" id="FOGI01000003">
    <property type="protein sequence ID" value="SER44382.1"/>
    <property type="molecule type" value="Genomic_DNA"/>
</dbReference>
<dbReference type="Proteomes" id="UP000199051">
    <property type="component" value="Unassembled WGS sequence"/>
</dbReference>
<dbReference type="RefSeq" id="WP_092775762.1">
    <property type="nucleotide sequence ID" value="NZ_FOGI01000003.1"/>
</dbReference>
<dbReference type="Pfam" id="PF14430">
    <property type="entry name" value="Imm1"/>
    <property type="match status" value="1"/>
</dbReference>
<dbReference type="AlphaFoldDB" id="A0A1H9P848"/>
<keyword evidence="2" id="KW-1185">Reference proteome</keyword>
<dbReference type="InterPro" id="IPR025680">
    <property type="entry name" value="DddI"/>
</dbReference>
<sequence length="148" mass="16647">MSEERAPITHGGFISMDAIPPGVDLVQEVRAINDAGVRIPWMWVLTEVRVEFTAEEDQPALTFGVHNEIGAVQWDEGEDTYLPVEGSNQEWVAYWLAGSHESYLQPHSEVPVETALRALAEFLETRRRPTCVEWRRGESLVEALEGAD</sequence>
<organism evidence="1 2">
    <name type="scientific">Actinokineospora terrae</name>
    <dbReference type="NCBI Taxonomy" id="155974"/>
    <lineage>
        <taxon>Bacteria</taxon>
        <taxon>Bacillati</taxon>
        <taxon>Actinomycetota</taxon>
        <taxon>Actinomycetes</taxon>
        <taxon>Pseudonocardiales</taxon>
        <taxon>Pseudonocardiaceae</taxon>
        <taxon>Actinokineospora</taxon>
    </lineage>
</organism>
<proteinExistence type="predicted"/>
<evidence type="ECO:0000313" key="2">
    <source>
        <dbReference type="Proteomes" id="UP000199051"/>
    </source>
</evidence>
<gene>
    <name evidence="1" type="ORF">SAMN04487818_103336</name>
</gene>
<protein>
    <submittedName>
        <fullName evidence="1">Immunity protein Imm1</fullName>
    </submittedName>
</protein>
<evidence type="ECO:0000313" key="1">
    <source>
        <dbReference type="EMBL" id="SER44382.1"/>
    </source>
</evidence>
<accession>A0A1H9P848</accession>
<reference evidence="2" key="1">
    <citation type="submission" date="2016-10" db="EMBL/GenBank/DDBJ databases">
        <authorList>
            <person name="Varghese N."/>
            <person name="Submissions S."/>
        </authorList>
    </citation>
    <scope>NUCLEOTIDE SEQUENCE [LARGE SCALE GENOMIC DNA]</scope>
    <source>
        <strain evidence="2">DSM 44260</strain>
    </source>
</reference>
<name>A0A1H9P848_9PSEU</name>